<dbReference type="EMBL" id="BAAAZA010000069">
    <property type="protein sequence ID" value="GAA3907306.1"/>
    <property type="molecule type" value="Genomic_DNA"/>
</dbReference>
<dbReference type="SMART" id="SM01043">
    <property type="entry name" value="BTAD"/>
    <property type="match status" value="1"/>
</dbReference>
<comment type="similarity">
    <text evidence="1">Belongs to the AfsR/DnrI/RedD regulatory family.</text>
</comment>
<protein>
    <recommendedName>
        <fullName evidence="7">OmpR/PhoB-type domain-containing protein</fullName>
    </recommendedName>
</protein>
<dbReference type="InterPro" id="IPR051677">
    <property type="entry name" value="AfsR-DnrI-RedD_regulator"/>
</dbReference>
<dbReference type="InterPro" id="IPR011990">
    <property type="entry name" value="TPR-like_helical_dom_sf"/>
</dbReference>
<accession>A0ABP7LVS7</accession>
<reference evidence="9" key="1">
    <citation type="journal article" date="2019" name="Int. J. Syst. Evol. Microbiol.">
        <title>The Global Catalogue of Microorganisms (GCM) 10K type strain sequencing project: providing services to taxonomists for standard genome sequencing and annotation.</title>
        <authorList>
            <consortium name="The Broad Institute Genomics Platform"/>
            <consortium name="The Broad Institute Genome Sequencing Center for Infectious Disease"/>
            <person name="Wu L."/>
            <person name="Ma J."/>
        </authorList>
    </citation>
    <scope>NUCLEOTIDE SEQUENCE [LARGE SCALE GENOMIC DNA]</scope>
    <source>
        <strain evidence="9">JCM 16578</strain>
    </source>
</reference>
<dbReference type="Gene3D" id="1.25.40.10">
    <property type="entry name" value="Tetratricopeptide repeat domain"/>
    <property type="match status" value="1"/>
</dbReference>
<dbReference type="InterPro" id="IPR005158">
    <property type="entry name" value="BTAD"/>
</dbReference>
<evidence type="ECO:0000313" key="8">
    <source>
        <dbReference type="EMBL" id="GAA3907306.1"/>
    </source>
</evidence>
<dbReference type="Pfam" id="PF00486">
    <property type="entry name" value="Trans_reg_C"/>
    <property type="match status" value="1"/>
</dbReference>
<keyword evidence="2" id="KW-0902">Two-component regulatory system</keyword>
<dbReference type="Proteomes" id="UP001501563">
    <property type="component" value="Unassembled WGS sequence"/>
</dbReference>
<evidence type="ECO:0000256" key="1">
    <source>
        <dbReference type="ARBA" id="ARBA00005820"/>
    </source>
</evidence>
<organism evidence="8 9">
    <name type="scientific">Streptomyces lannensis</name>
    <dbReference type="NCBI Taxonomy" id="766498"/>
    <lineage>
        <taxon>Bacteria</taxon>
        <taxon>Bacillati</taxon>
        <taxon>Actinomycetota</taxon>
        <taxon>Actinomycetes</taxon>
        <taxon>Kitasatosporales</taxon>
        <taxon>Streptomycetaceae</taxon>
        <taxon>Streptomyces</taxon>
    </lineage>
</organism>
<feature type="DNA-binding region" description="OmpR/PhoB-type" evidence="6">
    <location>
        <begin position="1"/>
        <end position="79"/>
    </location>
</feature>
<keyword evidence="3" id="KW-0805">Transcription regulation</keyword>
<keyword evidence="5" id="KW-0804">Transcription</keyword>
<comment type="caution">
    <text evidence="8">The sequence shown here is derived from an EMBL/GenBank/DDBJ whole genome shotgun (WGS) entry which is preliminary data.</text>
</comment>
<dbReference type="PROSITE" id="PS51755">
    <property type="entry name" value="OMPR_PHOB"/>
    <property type="match status" value="1"/>
</dbReference>
<evidence type="ECO:0000256" key="3">
    <source>
        <dbReference type="ARBA" id="ARBA00023015"/>
    </source>
</evidence>
<dbReference type="CDD" id="cd15831">
    <property type="entry name" value="BTAD"/>
    <property type="match status" value="1"/>
</dbReference>
<evidence type="ECO:0000256" key="5">
    <source>
        <dbReference type="ARBA" id="ARBA00023163"/>
    </source>
</evidence>
<dbReference type="Gene3D" id="1.10.10.10">
    <property type="entry name" value="Winged helix-like DNA-binding domain superfamily/Winged helix DNA-binding domain"/>
    <property type="match status" value="1"/>
</dbReference>
<evidence type="ECO:0000256" key="2">
    <source>
        <dbReference type="ARBA" id="ARBA00023012"/>
    </source>
</evidence>
<feature type="domain" description="OmpR/PhoB-type" evidence="7">
    <location>
        <begin position="1"/>
        <end position="79"/>
    </location>
</feature>
<name>A0ABP7LVS7_9ACTN</name>
<sequence length="221" mass="23519">MLGPPKQRALLALLLTEAGHPVAVHEIVDALRGLDPPDTAVNVVHRHIGALRRLLEPDLPARGESRWLVPGSGGYRLEVEPDGLDLLRFRALRQEAEHAAHGGDPAAATEYLIEALALWRGPAASGIAPEVRSYPAFTALDGEHLTAVKEAAELALEAGPGLGARILVTLRQAAAQHPLDEALQARLILMLAAIGHQAEAMDVHRSVRTRLGEELGVQAGT</sequence>
<dbReference type="SUPFAM" id="SSF48452">
    <property type="entry name" value="TPR-like"/>
    <property type="match status" value="1"/>
</dbReference>
<dbReference type="SUPFAM" id="SSF46894">
    <property type="entry name" value="C-terminal effector domain of the bipartite response regulators"/>
    <property type="match status" value="1"/>
</dbReference>
<proteinExistence type="inferred from homology"/>
<evidence type="ECO:0000259" key="7">
    <source>
        <dbReference type="PROSITE" id="PS51755"/>
    </source>
</evidence>
<dbReference type="Pfam" id="PF03704">
    <property type="entry name" value="BTAD"/>
    <property type="match status" value="1"/>
</dbReference>
<dbReference type="InterPro" id="IPR036388">
    <property type="entry name" value="WH-like_DNA-bd_sf"/>
</dbReference>
<evidence type="ECO:0000313" key="9">
    <source>
        <dbReference type="Proteomes" id="UP001501563"/>
    </source>
</evidence>
<keyword evidence="4 6" id="KW-0238">DNA-binding</keyword>
<dbReference type="PANTHER" id="PTHR35807:SF1">
    <property type="entry name" value="TRANSCRIPTIONAL REGULATOR REDD"/>
    <property type="match status" value="1"/>
</dbReference>
<dbReference type="SMART" id="SM00862">
    <property type="entry name" value="Trans_reg_C"/>
    <property type="match status" value="1"/>
</dbReference>
<evidence type="ECO:0000256" key="4">
    <source>
        <dbReference type="ARBA" id="ARBA00023125"/>
    </source>
</evidence>
<dbReference type="InterPro" id="IPR016032">
    <property type="entry name" value="Sig_transdc_resp-reg_C-effctor"/>
</dbReference>
<evidence type="ECO:0000256" key="6">
    <source>
        <dbReference type="PROSITE-ProRule" id="PRU01091"/>
    </source>
</evidence>
<keyword evidence="9" id="KW-1185">Reference proteome</keyword>
<gene>
    <name evidence="8" type="ORF">GCM10022207_90970</name>
</gene>
<dbReference type="PANTHER" id="PTHR35807">
    <property type="entry name" value="TRANSCRIPTIONAL REGULATOR REDD-RELATED"/>
    <property type="match status" value="1"/>
</dbReference>
<dbReference type="InterPro" id="IPR001867">
    <property type="entry name" value="OmpR/PhoB-type_DNA-bd"/>
</dbReference>